<dbReference type="AlphaFoldDB" id="Q8WL13"/>
<proteinExistence type="predicted"/>
<dbReference type="GO" id="GO:0005739">
    <property type="term" value="C:mitochondrion"/>
    <property type="evidence" value="ECO:0007669"/>
    <property type="project" value="UniProtKB-ARBA"/>
</dbReference>
<keyword evidence="2" id="KW-0255">Endonuclease</keyword>
<name>Q8WL13_9CHLO</name>
<evidence type="ECO:0000313" key="2">
    <source>
        <dbReference type="EMBL" id="AAL34358.1"/>
    </source>
</evidence>
<reference evidence="2" key="2">
    <citation type="submission" date="1997-11" db="EMBL/GenBank/DDBJ databases">
        <title>Distribution of group I introns in the chloroplast large subunit rRNA gene of green algae.</title>
        <authorList>
            <person name="Turmel M."/>
            <person name="Otis C."/>
            <person name="Mercier J.-P."/>
            <person name="Gutell R.R."/>
            <person name="Lemieux C."/>
        </authorList>
    </citation>
    <scope>NUCLEOTIDE SEQUENCE</scope>
</reference>
<dbReference type="SUPFAM" id="SSF55608">
    <property type="entry name" value="Homing endonucleases"/>
    <property type="match status" value="1"/>
</dbReference>
<keyword evidence="2" id="KW-0540">Nuclease</keyword>
<keyword evidence="2" id="KW-0150">Chloroplast</keyword>
<feature type="domain" description="Homing endonuclease LAGLIDADG" evidence="1">
    <location>
        <begin position="64"/>
        <end position="150"/>
    </location>
</feature>
<reference evidence="2" key="1">
    <citation type="journal article" date="1997" name="Nucleic Acids Res.">
        <title>Evolutionarily conserved and functionally important residues in the I-CeuI homing endonuclease.</title>
        <authorList>
            <person name="Turmel M."/>
            <person name="Otis C."/>
            <person name="Cote V."/>
            <person name="Lemieux C."/>
        </authorList>
    </citation>
    <scope>NUCLEOTIDE SEQUENCE</scope>
</reference>
<protein>
    <submittedName>
        <fullName evidence="2">Site-specific DNA endonuclease I-CmuI</fullName>
    </submittedName>
</protein>
<keyword evidence="2" id="KW-0934">Plastid</keyword>
<dbReference type="InterPro" id="IPR004860">
    <property type="entry name" value="LAGLIDADG_dom"/>
</dbReference>
<dbReference type="Gene3D" id="3.10.28.10">
    <property type="entry name" value="Homing endonucleases"/>
    <property type="match status" value="1"/>
</dbReference>
<keyword evidence="2" id="KW-0378">Hydrolase</keyword>
<evidence type="ECO:0000259" key="1">
    <source>
        <dbReference type="Pfam" id="PF00961"/>
    </source>
</evidence>
<accession>Q8WL13</accession>
<dbReference type="Pfam" id="PF00961">
    <property type="entry name" value="LAGLIDADG_1"/>
    <property type="match status" value="1"/>
</dbReference>
<dbReference type="EMBL" id="L42859">
    <property type="protein sequence ID" value="AAL34358.1"/>
    <property type="molecule type" value="Genomic_DNA"/>
</dbReference>
<geneLocation type="chloroplast" evidence="2"/>
<organism evidence="2">
    <name type="scientific">Chlamydomonas mutabilis</name>
    <dbReference type="NCBI Taxonomy" id="47905"/>
    <lineage>
        <taxon>Eukaryota</taxon>
        <taxon>Viridiplantae</taxon>
        <taxon>Chlorophyta</taxon>
        <taxon>core chlorophytes</taxon>
        <taxon>Chlorophyceae</taxon>
        <taxon>CS clade</taxon>
        <taxon>Chlamydomonadales</taxon>
        <taxon>Chlamydomonadaceae</taxon>
        <taxon>Chlamydomonas</taxon>
    </lineage>
</organism>
<sequence>MLSNNYLELGPDGKAILTANIQTQLTKANSESKLNYPDYIKKIENIFSLAPLPSVKQEAKLFTAGFIEGEGSFNVSAKKTKFSKFGLVIDPEFSITQHVNGVVHLHRAMNIFNAGKIRYKAGSNATMVFIIDNRLTLTNKVLPYWEEYILPHSCPEKIARVNKFKSLLSLFDAGAHQTKESFMYKILPLWDEMRMQKGQVNETFKSLQDAQDFVALYKN</sequence>
<dbReference type="GO" id="GO:0004519">
    <property type="term" value="F:endonuclease activity"/>
    <property type="evidence" value="ECO:0007669"/>
    <property type="project" value="UniProtKB-KW"/>
</dbReference>
<dbReference type="InterPro" id="IPR051289">
    <property type="entry name" value="LAGLIDADG_Endonuclease"/>
</dbReference>
<dbReference type="PANTHER" id="PTHR36181">
    <property type="entry name" value="INTRON-ENCODED ENDONUCLEASE AI3-RELATED"/>
    <property type="match status" value="1"/>
</dbReference>
<dbReference type="PANTHER" id="PTHR36181:SF4">
    <property type="entry name" value="LAGLIDADG ENDONUCLEASE"/>
    <property type="match status" value="1"/>
</dbReference>
<dbReference type="InterPro" id="IPR027434">
    <property type="entry name" value="Homing_endonucl"/>
</dbReference>